<dbReference type="PROSITE" id="PS50109">
    <property type="entry name" value="HIS_KIN"/>
    <property type="match status" value="1"/>
</dbReference>
<protein>
    <submittedName>
        <fullName evidence="4">7TM diverse intracellular signaling domain-containing protein</fullName>
    </submittedName>
</protein>
<feature type="transmembrane region" description="Helical" evidence="1">
    <location>
        <begin position="331"/>
        <end position="352"/>
    </location>
</feature>
<evidence type="ECO:0000259" key="3">
    <source>
        <dbReference type="PROSITE" id="PS50109"/>
    </source>
</evidence>
<keyword evidence="1" id="KW-0472">Membrane</keyword>
<feature type="chain" id="PRO_5041727763" evidence="2">
    <location>
        <begin position="17"/>
        <end position="624"/>
    </location>
</feature>
<keyword evidence="2" id="KW-0732">Signal</keyword>
<dbReference type="EMBL" id="CP134846">
    <property type="protein sequence ID" value="WNL15752.1"/>
    <property type="molecule type" value="Genomic_DNA"/>
</dbReference>
<gene>
    <name evidence="4" type="ORF">RJG54_05840</name>
</gene>
<feature type="transmembrane region" description="Helical" evidence="1">
    <location>
        <begin position="302"/>
        <end position="319"/>
    </location>
</feature>
<feature type="transmembrane region" description="Helical" evidence="1">
    <location>
        <begin position="230"/>
        <end position="257"/>
    </location>
</feature>
<evidence type="ECO:0000256" key="1">
    <source>
        <dbReference type="SAM" id="Phobius"/>
    </source>
</evidence>
<feature type="transmembrane region" description="Helical" evidence="1">
    <location>
        <begin position="180"/>
        <end position="201"/>
    </location>
</feature>
<sequence>MKYLAFLLFFNLYLNASFLFSNLDNEHTKLSSKMEYLEHSKDSNKIITSLDILYSKELKKLTSSNFGLDLDKEIWTKTTIKNEKNIPLEIVLLNPKSLNESIKAWVYKNGNLIQTLSSGLLENRDDYDKLSIFTNIKIVLEPHEEYQIITRIENKKSRVDVEWIAMSEDSFNKLSLYNNFIWGIVLGGILLLFILHILLYLTIKNKSFLSYIIYILLCLIYFFTNNGYFALFFGGGYISLILAHLSAYAVALFYILFLDEYMELSKKNRYKYVLKPIYIYYTFIATTSWVIIFSPMIYQYDFYYFVFTFITIVALIIITSIESYKTKVIPIFYILGQISLLIGYIAIFLVALKITPSNIYSQQTMGIFMFLEMILFTLAIFIRLRDIVETKQKDERLILSQSHFSTIGQMLRNIAHQWKVPAVRLGTLITEMESIFYIKKFSEPKLNNIVEDMRKNIVFMENTIKEFSEFYSKTSESNYFKPIDEIYNIKTLLAEKIHMQNLSIECENSMLDFKMYGISSTFSHVVLILIENVLDVSQRRDIKSPKIKIYLEKTKQNIYIHFQDNCGGIEQKPINKIFELEITSYNEKNRGTGLTIAKMLVEEKLKAKIIVNNFEDRARFTIVI</sequence>
<feature type="transmembrane region" description="Helical" evidence="1">
    <location>
        <begin position="208"/>
        <end position="224"/>
    </location>
</feature>
<dbReference type="Gene3D" id="3.30.565.10">
    <property type="entry name" value="Histidine kinase-like ATPase, C-terminal domain"/>
    <property type="match status" value="1"/>
</dbReference>
<accession>A0AA96I2X1</accession>
<dbReference type="InterPro" id="IPR005467">
    <property type="entry name" value="His_kinase_dom"/>
</dbReference>
<dbReference type="InterPro" id="IPR003594">
    <property type="entry name" value="HATPase_dom"/>
</dbReference>
<organism evidence="4">
    <name type="scientific">Arcobacter sp. AZ-2023</name>
    <dbReference type="NCBI Taxonomy" id="3074453"/>
    <lineage>
        <taxon>Bacteria</taxon>
        <taxon>Pseudomonadati</taxon>
        <taxon>Campylobacterota</taxon>
        <taxon>Epsilonproteobacteria</taxon>
        <taxon>Campylobacterales</taxon>
        <taxon>Arcobacteraceae</taxon>
        <taxon>Arcobacter</taxon>
    </lineage>
</organism>
<feature type="domain" description="Histidine kinase" evidence="3">
    <location>
        <begin position="413"/>
        <end position="624"/>
    </location>
</feature>
<dbReference type="Pfam" id="PF02518">
    <property type="entry name" value="HATPase_c"/>
    <property type="match status" value="1"/>
</dbReference>
<dbReference type="Pfam" id="PF07695">
    <property type="entry name" value="7TMR-DISM_7TM"/>
    <property type="match status" value="1"/>
</dbReference>
<dbReference type="AlphaFoldDB" id="A0AA96I2X1"/>
<feature type="transmembrane region" description="Helical" evidence="1">
    <location>
        <begin position="278"/>
        <end position="296"/>
    </location>
</feature>
<proteinExistence type="predicted"/>
<feature type="transmembrane region" description="Helical" evidence="1">
    <location>
        <begin position="364"/>
        <end position="384"/>
    </location>
</feature>
<keyword evidence="1" id="KW-0812">Transmembrane</keyword>
<evidence type="ECO:0000256" key="2">
    <source>
        <dbReference type="SAM" id="SignalP"/>
    </source>
</evidence>
<feature type="signal peptide" evidence="2">
    <location>
        <begin position="1"/>
        <end position="16"/>
    </location>
</feature>
<dbReference type="InterPro" id="IPR036890">
    <property type="entry name" value="HATPase_C_sf"/>
</dbReference>
<dbReference type="SUPFAM" id="SSF55874">
    <property type="entry name" value="ATPase domain of HSP90 chaperone/DNA topoisomerase II/histidine kinase"/>
    <property type="match status" value="1"/>
</dbReference>
<reference evidence="4" key="1">
    <citation type="submission" date="2023-09" db="EMBL/GenBank/DDBJ databases">
        <title>Arcobacter tbilisiensis sp. nov. isolated from chicken meat in Tbilisi, Georgia.</title>
        <authorList>
            <person name="Matthias R."/>
            <person name="Zautner A.E."/>
        </authorList>
    </citation>
    <scope>NUCLEOTIDE SEQUENCE</scope>
    <source>
        <strain evidence="4">LEO 107</strain>
    </source>
</reference>
<evidence type="ECO:0000313" key="4">
    <source>
        <dbReference type="EMBL" id="WNL15752.1"/>
    </source>
</evidence>
<dbReference type="InterPro" id="IPR011623">
    <property type="entry name" value="7TMR_DISM_rcpt_extracell_dom1"/>
</dbReference>
<name>A0AA96I2X1_9BACT</name>
<keyword evidence="1" id="KW-1133">Transmembrane helix</keyword>